<feature type="region of interest" description="Disordered" evidence="1">
    <location>
        <begin position="82"/>
        <end position="111"/>
    </location>
</feature>
<feature type="non-terminal residue" evidence="2">
    <location>
        <position position="1"/>
    </location>
</feature>
<evidence type="ECO:0000256" key="1">
    <source>
        <dbReference type="SAM" id="MobiDB-lite"/>
    </source>
</evidence>
<dbReference type="EMBL" id="JAXCGZ010019646">
    <property type="protein sequence ID" value="KAK7065916.1"/>
    <property type="molecule type" value="Genomic_DNA"/>
</dbReference>
<evidence type="ECO:0000313" key="3">
    <source>
        <dbReference type="Proteomes" id="UP001381693"/>
    </source>
</evidence>
<comment type="caution">
    <text evidence="2">The sequence shown here is derived from an EMBL/GenBank/DDBJ whole genome shotgun (WGS) entry which is preliminary data.</text>
</comment>
<proteinExistence type="predicted"/>
<dbReference type="Proteomes" id="UP001381693">
    <property type="component" value="Unassembled WGS sequence"/>
</dbReference>
<organism evidence="2 3">
    <name type="scientific">Halocaridina rubra</name>
    <name type="common">Hawaiian red shrimp</name>
    <dbReference type="NCBI Taxonomy" id="373956"/>
    <lineage>
        <taxon>Eukaryota</taxon>
        <taxon>Metazoa</taxon>
        <taxon>Ecdysozoa</taxon>
        <taxon>Arthropoda</taxon>
        <taxon>Crustacea</taxon>
        <taxon>Multicrustacea</taxon>
        <taxon>Malacostraca</taxon>
        <taxon>Eumalacostraca</taxon>
        <taxon>Eucarida</taxon>
        <taxon>Decapoda</taxon>
        <taxon>Pleocyemata</taxon>
        <taxon>Caridea</taxon>
        <taxon>Atyoidea</taxon>
        <taxon>Atyidae</taxon>
        <taxon>Halocaridina</taxon>
    </lineage>
</organism>
<name>A0AAN8ZRU0_HALRR</name>
<dbReference type="AlphaFoldDB" id="A0AAN8ZRU0"/>
<feature type="compositionally biased region" description="Low complexity" evidence="1">
    <location>
        <begin position="91"/>
        <end position="101"/>
    </location>
</feature>
<evidence type="ECO:0000313" key="2">
    <source>
        <dbReference type="EMBL" id="KAK7065916.1"/>
    </source>
</evidence>
<protein>
    <submittedName>
        <fullName evidence="2">Uncharacterized protein</fullName>
    </submittedName>
</protein>
<accession>A0AAN8ZRU0</accession>
<reference evidence="2 3" key="1">
    <citation type="submission" date="2023-11" db="EMBL/GenBank/DDBJ databases">
        <title>Halocaridina rubra genome assembly.</title>
        <authorList>
            <person name="Smith C."/>
        </authorList>
    </citation>
    <scope>NUCLEOTIDE SEQUENCE [LARGE SCALE GENOMIC DNA]</scope>
    <source>
        <strain evidence="2">EP-1</strain>
        <tissue evidence="2">Whole</tissue>
    </source>
</reference>
<gene>
    <name evidence="2" type="ORF">SK128_021638</name>
</gene>
<keyword evidence="3" id="KW-1185">Reference proteome</keyword>
<sequence length="143" mass="15392">RSIITQFLLIAPYPHPNKPTGLSSISSSALIILDHPISPQSPNPARSHPSLESSPDIAQIIATLFSCTTVISRLLLTPNNHARPSFSLAQPTPDCSSPPTTSHDHPSPSPALLTHHPILHKLYKSSFVPIQGEIAIYNGNSTR</sequence>